<proteinExistence type="predicted"/>
<feature type="region of interest" description="Disordered" evidence="1">
    <location>
        <begin position="57"/>
        <end position="100"/>
    </location>
</feature>
<organism evidence="2 3">
    <name type="scientific">Conexibacter arvalis</name>
    <dbReference type="NCBI Taxonomy" id="912552"/>
    <lineage>
        <taxon>Bacteria</taxon>
        <taxon>Bacillati</taxon>
        <taxon>Actinomycetota</taxon>
        <taxon>Thermoleophilia</taxon>
        <taxon>Solirubrobacterales</taxon>
        <taxon>Conexibacteraceae</taxon>
        <taxon>Conexibacter</taxon>
    </lineage>
</organism>
<reference evidence="2 3" key="1">
    <citation type="submission" date="2020-08" db="EMBL/GenBank/DDBJ databases">
        <title>Genomic Encyclopedia of Archaeal and Bacterial Type Strains, Phase II (KMG-II): from individual species to whole genera.</title>
        <authorList>
            <person name="Goeker M."/>
        </authorList>
    </citation>
    <scope>NUCLEOTIDE SEQUENCE [LARGE SCALE GENOMIC DNA]</scope>
    <source>
        <strain evidence="2 3">DSM 23288</strain>
    </source>
</reference>
<dbReference type="Proteomes" id="UP000585272">
    <property type="component" value="Unassembled WGS sequence"/>
</dbReference>
<evidence type="ECO:0000256" key="1">
    <source>
        <dbReference type="SAM" id="MobiDB-lite"/>
    </source>
</evidence>
<sequence length="149" mass="16793">MREFILEHFQLLAVVSLPASAFAHYGAGVKASIVFVRTLRPCGPRHDRFARPVRRFHPISRHGQRRPDPADGQPSRRRLGLDRLEVHDSGRETTPCRPLDKGDVLFDRTNSKELVGKSAVFCEEAQARTEARSLKLAAEGAWEREAAVR</sequence>
<dbReference type="Gene3D" id="3.40.50.150">
    <property type="entry name" value="Vaccinia Virus protein VP39"/>
    <property type="match status" value="1"/>
</dbReference>
<dbReference type="AlphaFoldDB" id="A0A840I8H3"/>
<accession>A0A840I8H3</accession>
<evidence type="ECO:0000313" key="2">
    <source>
        <dbReference type="EMBL" id="MBB4660454.1"/>
    </source>
</evidence>
<name>A0A840I8H3_9ACTN</name>
<dbReference type="EMBL" id="JACHNU010000001">
    <property type="protein sequence ID" value="MBB4660454.1"/>
    <property type="molecule type" value="Genomic_DNA"/>
</dbReference>
<evidence type="ECO:0000313" key="3">
    <source>
        <dbReference type="Proteomes" id="UP000585272"/>
    </source>
</evidence>
<keyword evidence="3" id="KW-1185">Reference proteome</keyword>
<dbReference type="SUPFAM" id="SSF53335">
    <property type="entry name" value="S-adenosyl-L-methionine-dependent methyltransferases"/>
    <property type="match status" value="1"/>
</dbReference>
<feature type="compositionally biased region" description="Basic and acidic residues" evidence="1">
    <location>
        <begin position="79"/>
        <end position="91"/>
    </location>
</feature>
<dbReference type="RefSeq" id="WP_183337802.1">
    <property type="nucleotide sequence ID" value="NZ_JACHNU010000001.1"/>
</dbReference>
<gene>
    <name evidence="2" type="ORF">BDZ31_000027</name>
</gene>
<dbReference type="InterPro" id="IPR029063">
    <property type="entry name" value="SAM-dependent_MTases_sf"/>
</dbReference>
<protein>
    <submittedName>
        <fullName evidence="2">Uncharacterized protein</fullName>
    </submittedName>
</protein>
<comment type="caution">
    <text evidence="2">The sequence shown here is derived from an EMBL/GenBank/DDBJ whole genome shotgun (WGS) entry which is preliminary data.</text>
</comment>